<dbReference type="InParanoid" id="T0QMS0"/>
<evidence type="ECO:0000256" key="1">
    <source>
        <dbReference type="ARBA" id="ARBA00023015"/>
    </source>
</evidence>
<feature type="region of interest" description="Disordered" evidence="5">
    <location>
        <begin position="250"/>
        <end position="358"/>
    </location>
</feature>
<evidence type="ECO:0000313" key="10">
    <source>
        <dbReference type="Proteomes" id="UP000030762"/>
    </source>
</evidence>
<dbReference type="AlphaFoldDB" id="T0QMS0"/>
<dbReference type="SUPFAM" id="SSF46689">
    <property type="entry name" value="Homeodomain-like"/>
    <property type="match status" value="1"/>
</dbReference>
<feature type="domain" description="HTH myb-type" evidence="8">
    <location>
        <begin position="175"/>
        <end position="229"/>
    </location>
</feature>
<dbReference type="GO" id="GO:0003677">
    <property type="term" value="F:DNA binding"/>
    <property type="evidence" value="ECO:0007669"/>
    <property type="project" value="UniProtKB-KW"/>
</dbReference>
<evidence type="ECO:0000259" key="7">
    <source>
        <dbReference type="PROSITE" id="PS51293"/>
    </source>
</evidence>
<dbReference type="PANTHER" id="PTHR12802">
    <property type="entry name" value="SWI/SNF COMPLEX-RELATED"/>
    <property type="match status" value="1"/>
</dbReference>
<evidence type="ECO:0000256" key="4">
    <source>
        <dbReference type="ARBA" id="ARBA00023242"/>
    </source>
</evidence>
<dbReference type="GeneID" id="19947455"/>
<feature type="domain" description="SANT" evidence="7">
    <location>
        <begin position="178"/>
        <end position="222"/>
    </location>
</feature>
<keyword evidence="10" id="KW-1185">Reference proteome</keyword>
<organism evidence="9 10">
    <name type="scientific">Saprolegnia diclina (strain VS20)</name>
    <dbReference type="NCBI Taxonomy" id="1156394"/>
    <lineage>
        <taxon>Eukaryota</taxon>
        <taxon>Sar</taxon>
        <taxon>Stramenopiles</taxon>
        <taxon>Oomycota</taxon>
        <taxon>Saprolegniomycetes</taxon>
        <taxon>Saprolegniales</taxon>
        <taxon>Saprolegniaceae</taxon>
        <taxon>Saprolegnia</taxon>
    </lineage>
</organism>
<feature type="compositionally biased region" description="Basic and acidic residues" evidence="5">
    <location>
        <begin position="283"/>
        <end position="292"/>
    </location>
</feature>
<dbReference type="RefSeq" id="XP_008610748.1">
    <property type="nucleotide sequence ID" value="XM_008612526.1"/>
</dbReference>
<keyword evidence="2" id="KW-0238">DNA-binding</keyword>
<name>T0QMS0_SAPDV</name>
<sequence>MKKEYLRPPSAFGDAPSLPSLPSMSQLMTRSPHHHATYPPSPSSSDHAYRAKPMQGYPRHPQRAPPVYYPEPRREVYGRAPAYAQMNEPYYESSVPRQQMFAPPPRQYAHPSYYAYPTEYERGMPNESSFMPRHEYPVQQRPSYEADEYAHHASLQHNKPAPVYSPESSDVQDGKDAKKRERWTQEEHARFMEGLNMYGRKWKKIQTHVKTKTAVQVRTHAYGYFAKLLRNMPEEDAIWEVAEVVSSLPSSVLKGPGSGKRRTEPTTGEDGMDVLRKFVFSKRKPDEKRKATTDAAADSTSDDSSDVSTPDTVASRKRDTDAPSSEPKRQRTSHASSSPSSAVLNVRLSSPTITNEAA</sequence>
<gene>
    <name evidence="9" type="ORF">SDRG_06728</name>
</gene>
<dbReference type="PROSITE" id="PS51293">
    <property type="entry name" value="SANT"/>
    <property type="match status" value="1"/>
</dbReference>
<evidence type="ECO:0000256" key="3">
    <source>
        <dbReference type="ARBA" id="ARBA00023163"/>
    </source>
</evidence>
<evidence type="ECO:0000259" key="6">
    <source>
        <dbReference type="PROSITE" id="PS50090"/>
    </source>
</evidence>
<dbReference type="OMA" id="EYAHHAS"/>
<keyword evidence="3" id="KW-0804">Transcription</keyword>
<evidence type="ECO:0000256" key="5">
    <source>
        <dbReference type="SAM" id="MobiDB-lite"/>
    </source>
</evidence>
<dbReference type="PROSITE" id="PS50090">
    <property type="entry name" value="MYB_LIKE"/>
    <property type="match status" value="1"/>
</dbReference>
<keyword evidence="4" id="KW-0539">Nucleus</keyword>
<feature type="domain" description="Myb-like" evidence="6">
    <location>
        <begin position="175"/>
        <end position="225"/>
    </location>
</feature>
<dbReference type="InterPro" id="IPR006447">
    <property type="entry name" value="Myb_dom_plants"/>
</dbReference>
<dbReference type="InterPro" id="IPR001005">
    <property type="entry name" value="SANT/Myb"/>
</dbReference>
<reference evidence="9 10" key="1">
    <citation type="submission" date="2012-04" db="EMBL/GenBank/DDBJ databases">
        <title>The Genome Sequence of Saprolegnia declina VS20.</title>
        <authorList>
            <consortium name="The Broad Institute Genome Sequencing Platform"/>
            <person name="Russ C."/>
            <person name="Nusbaum C."/>
            <person name="Tyler B."/>
            <person name="van West P."/>
            <person name="Dieguez-Uribeondo J."/>
            <person name="de Bruijn I."/>
            <person name="Tripathy S."/>
            <person name="Jiang R."/>
            <person name="Young S.K."/>
            <person name="Zeng Q."/>
            <person name="Gargeya S."/>
            <person name="Fitzgerald M."/>
            <person name="Haas B."/>
            <person name="Abouelleil A."/>
            <person name="Alvarado L."/>
            <person name="Arachchi H.M."/>
            <person name="Berlin A."/>
            <person name="Chapman S.B."/>
            <person name="Goldberg J."/>
            <person name="Griggs A."/>
            <person name="Gujja S."/>
            <person name="Hansen M."/>
            <person name="Howarth C."/>
            <person name="Imamovic A."/>
            <person name="Larimer J."/>
            <person name="McCowen C."/>
            <person name="Montmayeur A."/>
            <person name="Murphy C."/>
            <person name="Neiman D."/>
            <person name="Pearson M."/>
            <person name="Priest M."/>
            <person name="Roberts A."/>
            <person name="Saif S."/>
            <person name="Shea T."/>
            <person name="Sisk P."/>
            <person name="Sykes S."/>
            <person name="Wortman J."/>
            <person name="Nusbaum C."/>
            <person name="Birren B."/>
        </authorList>
    </citation>
    <scope>NUCLEOTIDE SEQUENCE [LARGE SCALE GENOMIC DNA]</scope>
    <source>
        <strain evidence="9 10">VS20</strain>
    </source>
</reference>
<feature type="compositionally biased region" description="Polar residues" evidence="5">
    <location>
        <begin position="347"/>
        <end position="358"/>
    </location>
</feature>
<keyword evidence="1" id="KW-0805">Transcription regulation</keyword>
<proteinExistence type="predicted"/>
<evidence type="ECO:0000259" key="8">
    <source>
        <dbReference type="PROSITE" id="PS51294"/>
    </source>
</evidence>
<dbReference type="EMBL" id="JH767149">
    <property type="protein sequence ID" value="EQC35986.1"/>
    <property type="molecule type" value="Genomic_DNA"/>
</dbReference>
<dbReference type="InterPro" id="IPR017930">
    <property type="entry name" value="Myb_dom"/>
</dbReference>
<dbReference type="STRING" id="1156394.T0QMS0"/>
<dbReference type="InterPro" id="IPR009057">
    <property type="entry name" value="Homeodomain-like_sf"/>
</dbReference>
<evidence type="ECO:0000313" key="9">
    <source>
        <dbReference type="EMBL" id="EQC35986.1"/>
    </source>
</evidence>
<dbReference type="VEuPathDB" id="FungiDB:SDRG_06728"/>
<dbReference type="Proteomes" id="UP000030762">
    <property type="component" value="Unassembled WGS sequence"/>
</dbReference>
<dbReference type="eggNOG" id="KOG0724">
    <property type="taxonomic scope" value="Eukaryota"/>
</dbReference>
<dbReference type="NCBIfam" id="TIGR01557">
    <property type="entry name" value="myb_SHAQKYF"/>
    <property type="match status" value="1"/>
</dbReference>
<feature type="compositionally biased region" description="Basic and acidic residues" evidence="5">
    <location>
        <begin position="314"/>
        <end position="329"/>
    </location>
</feature>
<accession>T0QMS0</accession>
<dbReference type="PANTHER" id="PTHR12802:SF155">
    <property type="entry name" value="DEUBIQUITINASE MYSM1"/>
    <property type="match status" value="1"/>
</dbReference>
<evidence type="ECO:0000256" key="2">
    <source>
        <dbReference type="ARBA" id="ARBA00023125"/>
    </source>
</evidence>
<dbReference type="SMART" id="SM00717">
    <property type="entry name" value="SANT"/>
    <property type="match status" value="1"/>
</dbReference>
<dbReference type="PROSITE" id="PS51294">
    <property type="entry name" value="HTH_MYB"/>
    <property type="match status" value="1"/>
</dbReference>
<feature type="region of interest" description="Disordered" evidence="5">
    <location>
        <begin position="1"/>
        <end position="72"/>
    </location>
</feature>
<dbReference type="InterPro" id="IPR017884">
    <property type="entry name" value="SANT_dom"/>
</dbReference>
<dbReference type="Pfam" id="PF00249">
    <property type="entry name" value="Myb_DNA-binding"/>
    <property type="match status" value="1"/>
</dbReference>
<dbReference type="Gene3D" id="1.10.10.60">
    <property type="entry name" value="Homeodomain-like"/>
    <property type="match status" value="1"/>
</dbReference>
<feature type="compositionally biased region" description="Low complexity" evidence="5">
    <location>
        <begin position="333"/>
        <end position="342"/>
    </location>
</feature>
<feature type="region of interest" description="Disordered" evidence="5">
    <location>
        <begin position="156"/>
        <end position="180"/>
    </location>
</feature>
<dbReference type="CDD" id="cd00167">
    <property type="entry name" value="SANT"/>
    <property type="match status" value="1"/>
</dbReference>
<protein>
    <submittedName>
        <fullName evidence="9">Uncharacterized protein</fullName>
    </submittedName>
</protein>
<dbReference type="OrthoDB" id="118550at2759"/>
<feature type="compositionally biased region" description="Low complexity" evidence="5">
    <location>
        <begin position="16"/>
        <end position="28"/>
    </location>
</feature>